<dbReference type="GO" id="GO:0030976">
    <property type="term" value="F:thiamine pyrophosphate binding"/>
    <property type="evidence" value="ECO:0007669"/>
    <property type="project" value="InterPro"/>
</dbReference>
<dbReference type="GO" id="GO:0000287">
    <property type="term" value="F:magnesium ion binding"/>
    <property type="evidence" value="ECO:0007669"/>
    <property type="project" value="InterPro"/>
</dbReference>
<dbReference type="InterPro" id="IPR012000">
    <property type="entry name" value="Thiamin_PyroP_enz_cen_dom"/>
</dbReference>
<evidence type="ECO:0000256" key="1">
    <source>
        <dbReference type="ARBA" id="ARBA00007812"/>
    </source>
</evidence>
<evidence type="ECO:0000313" key="4">
    <source>
        <dbReference type="EMBL" id="CAB4967950.1"/>
    </source>
</evidence>
<proteinExistence type="inferred from homology"/>
<dbReference type="AlphaFoldDB" id="A0A6J7LHB3"/>
<dbReference type="PANTHER" id="PTHR18968">
    <property type="entry name" value="THIAMINE PYROPHOSPHATE ENZYMES"/>
    <property type="match status" value="1"/>
</dbReference>
<dbReference type="EMBL" id="CAFBPQ010000001">
    <property type="protein sequence ID" value="CAB5012382.1"/>
    <property type="molecule type" value="Genomic_DNA"/>
</dbReference>
<dbReference type="EMBL" id="CAFBMM010000001">
    <property type="protein sequence ID" value="CAB4893120.1"/>
    <property type="molecule type" value="Genomic_DNA"/>
</dbReference>
<organism evidence="4">
    <name type="scientific">freshwater metagenome</name>
    <dbReference type="NCBI Taxonomy" id="449393"/>
    <lineage>
        <taxon>unclassified sequences</taxon>
        <taxon>metagenomes</taxon>
        <taxon>ecological metagenomes</taxon>
    </lineage>
</organism>
<dbReference type="GO" id="GO:0005948">
    <property type="term" value="C:acetolactate synthase complex"/>
    <property type="evidence" value="ECO:0007669"/>
    <property type="project" value="TreeGrafter"/>
</dbReference>
<reference evidence="4" key="1">
    <citation type="submission" date="2020-05" db="EMBL/GenBank/DDBJ databases">
        <authorList>
            <person name="Chiriac C."/>
            <person name="Salcher M."/>
            <person name="Ghai R."/>
            <person name="Kavagutti S V."/>
        </authorList>
    </citation>
    <scope>NUCLEOTIDE SEQUENCE</scope>
</reference>
<dbReference type="Gene3D" id="3.40.50.1220">
    <property type="entry name" value="TPP-binding domain"/>
    <property type="match status" value="1"/>
</dbReference>
<dbReference type="PANTHER" id="PTHR18968:SF13">
    <property type="entry name" value="ACETOLACTATE SYNTHASE CATALYTIC SUBUNIT, MITOCHONDRIAL"/>
    <property type="match status" value="1"/>
</dbReference>
<accession>A0A6J7LHB3</accession>
<protein>
    <submittedName>
        <fullName evidence="4">Unannotated protein</fullName>
    </submittedName>
</protein>
<dbReference type="EMBL" id="CAFBOF010000001">
    <property type="protein sequence ID" value="CAB4967950.1"/>
    <property type="molecule type" value="Genomic_DNA"/>
</dbReference>
<dbReference type="GO" id="GO:0003984">
    <property type="term" value="F:acetolactate synthase activity"/>
    <property type="evidence" value="ECO:0007669"/>
    <property type="project" value="TreeGrafter"/>
</dbReference>
<dbReference type="Pfam" id="PF00205">
    <property type="entry name" value="TPP_enzyme_M"/>
    <property type="match status" value="1"/>
</dbReference>
<dbReference type="GO" id="GO:0009097">
    <property type="term" value="P:isoleucine biosynthetic process"/>
    <property type="evidence" value="ECO:0007669"/>
    <property type="project" value="TreeGrafter"/>
</dbReference>
<sequence length="320" mass="33727">MNQSDQLSELAEAKCVVILAGAGVIEAGAIADLHRLATGGNIGVANTFDAKGLFAWDSPHHLGTCGLQSQDFDLLDWKAADLIITTGLDRVFDTELDLTTILSGLTTVREVKPEDLKAMVGKVSSANAPINTLYAKIAAIAQPGFVDSSVPLHPARAVADLGQALPAGGLITAQPGLAGLWVARTFPTPLLTSGEPRRVVVPVQNTPGESLRAAIESARQGRTTIAVITDPVDSLDRELLEVVRKENLNLVVDIWTSTPDESWLSVEDHRRNIANALSGDGQKIIKTPVNLLLTADLIAAAGPVTAWGELCAHALNAIQV</sequence>
<feature type="domain" description="Thiamine pyrophosphate enzyme central" evidence="2">
    <location>
        <begin position="9"/>
        <end position="89"/>
    </location>
</feature>
<gene>
    <name evidence="3" type="ORF">UFOPK3605_00026</name>
    <name evidence="4" type="ORF">UFOPK3897_00030</name>
    <name evidence="5" type="ORF">UFOPK4121_00129</name>
</gene>
<dbReference type="InterPro" id="IPR029035">
    <property type="entry name" value="DHS-like_NAD/FAD-binding_dom"/>
</dbReference>
<dbReference type="SUPFAM" id="SSF52467">
    <property type="entry name" value="DHS-like NAD/FAD-binding domain"/>
    <property type="match status" value="1"/>
</dbReference>
<evidence type="ECO:0000259" key="2">
    <source>
        <dbReference type="Pfam" id="PF00205"/>
    </source>
</evidence>
<dbReference type="InterPro" id="IPR045229">
    <property type="entry name" value="TPP_enz"/>
</dbReference>
<evidence type="ECO:0000313" key="3">
    <source>
        <dbReference type="EMBL" id="CAB4893120.1"/>
    </source>
</evidence>
<comment type="similarity">
    <text evidence="1">Belongs to the TPP enzyme family.</text>
</comment>
<name>A0A6J7LHB3_9ZZZZ</name>
<evidence type="ECO:0000313" key="5">
    <source>
        <dbReference type="EMBL" id="CAB5012382.1"/>
    </source>
</evidence>
<dbReference type="GO" id="GO:0009099">
    <property type="term" value="P:L-valine biosynthetic process"/>
    <property type="evidence" value="ECO:0007669"/>
    <property type="project" value="TreeGrafter"/>
</dbReference>
<dbReference type="GO" id="GO:0050660">
    <property type="term" value="F:flavin adenine dinucleotide binding"/>
    <property type="evidence" value="ECO:0007669"/>
    <property type="project" value="TreeGrafter"/>
</dbReference>